<keyword evidence="1" id="KW-0378">Hydrolase</keyword>
<organism evidence="1">
    <name type="scientific">bioreactor metagenome</name>
    <dbReference type="NCBI Taxonomy" id="1076179"/>
    <lineage>
        <taxon>unclassified sequences</taxon>
        <taxon>metagenomes</taxon>
        <taxon>ecological metagenomes</taxon>
    </lineage>
</organism>
<protein>
    <submittedName>
        <fullName evidence="1">Glycosyl hydrolase family 109 protein 1</fullName>
        <ecNumber evidence="1">3.2.1.-</ecNumber>
    </submittedName>
</protein>
<dbReference type="GO" id="GO:0016798">
    <property type="term" value="F:hydrolase activity, acting on glycosyl bonds"/>
    <property type="evidence" value="ECO:0007669"/>
    <property type="project" value="UniProtKB-KW"/>
</dbReference>
<gene>
    <name evidence="1" type="ORF">SDC9_183423</name>
</gene>
<proteinExistence type="predicted"/>
<comment type="caution">
    <text evidence="1">The sequence shown here is derived from an EMBL/GenBank/DDBJ whole genome shotgun (WGS) entry which is preliminary data.</text>
</comment>
<name>A0A645HB27_9ZZZZ</name>
<sequence length="109" mass="12517">MEPDAHRFLPEDKMEKLLKEYEHPIVTEVGEKAKEVGGHGGMDFIMDYRLIYCLRNGLPLDQDVYDAAEWSSIVQLSRISVENGSIPVKIPDFTRGAWNKIKGVTYYKK</sequence>
<accession>A0A645HB27</accession>
<dbReference type="AlphaFoldDB" id="A0A645HB27"/>
<dbReference type="EMBL" id="VSSQ01089780">
    <property type="protein sequence ID" value="MPN35920.1"/>
    <property type="molecule type" value="Genomic_DNA"/>
</dbReference>
<dbReference type="Gene3D" id="3.30.360.10">
    <property type="entry name" value="Dihydrodipicolinate Reductase, domain 2"/>
    <property type="match status" value="1"/>
</dbReference>
<keyword evidence="1" id="KW-0326">Glycosidase</keyword>
<evidence type="ECO:0000313" key="1">
    <source>
        <dbReference type="EMBL" id="MPN35920.1"/>
    </source>
</evidence>
<dbReference type="EC" id="3.2.1.-" evidence="1"/>
<reference evidence="1" key="1">
    <citation type="submission" date="2019-08" db="EMBL/GenBank/DDBJ databases">
        <authorList>
            <person name="Kucharzyk K."/>
            <person name="Murdoch R.W."/>
            <person name="Higgins S."/>
            <person name="Loffler F."/>
        </authorList>
    </citation>
    <scope>NUCLEOTIDE SEQUENCE</scope>
</reference>